<feature type="binding site" evidence="6">
    <location>
        <position position="212"/>
    </location>
    <ligand>
        <name>Zn(2+)</name>
        <dbReference type="ChEBI" id="CHEBI:29105"/>
        <note>catalytic</note>
    </ligand>
</feature>
<keyword evidence="1 6" id="KW-0645">Protease</keyword>
<dbReference type="Pfam" id="PF01400">
    <property type="entry name" value="Astacin"/>
    <property type="match status" value="1"/>
</dbReference>
<dbReference type="EMBL" id="AP028916">
    <property type="protein sequence ID" value="BES97673.1"/>
    <property type="molecule type" value="Genomic_DNA"/>
</dbReference>
<dbReference type="Proteomes" id="UP001307889">
    <property type="component" value="Chromosome 8"/>
</dbReference>
<keyword evidence="5 6" id="KW-0482">Metalloprotease</keyword>
<comment type="cofactor">
    <cofactor evidence="6 7">
        <name>Zn(2+)</name>
        <dbReference type="ChEBI" id="CHEBI:29105"/>
    </cofactor>
    <text evidence="6 7">Binds 1 zinc ion per subunit.</text>
</comment>
<dbReference type="PRINTS" id="PR00480">
    <property type="entry name" value="ASTACIN"/>
</dbReference>
<dbReference type="EC" id="3.4.24.-" evidence="7"/>
<organism evidence="9 10">
    <name type="scientific">Nesidiocoris tenuis</name>
    <dbReference type="NCBI Taxonomy" id="355587"/>
    <lineage>
        <taxon>Eukaryota</taxon>
        <taxon>Metazoa</taxon>
        <taxon>Ecdysozoa</taxon>
        <taxon>Arthropoda</taxon>
        <taxon>Hexapoda</taxon>
        <taxon>Insecta</taxon>
        <taxon>Pterygota</taxon>
        <taxon>Neoptera</taxon>
        <taxon>Paraneoptera</taxon>
        <taxon>Hemiptera</taxon>
        <taxon>Heteroptera</taxon>
        <taxon>Panheteroptera</taxon>
        <taxon>Cimicomorpha</taxon>
        <taxon>Miridae</taxon>
        <taxon>Dicyphina</taxon>
        <taxon>Nesidiocoris</taxon>
    </lineage>
</organism>
<evidence type="ECO:0000313" key="9">
    <source>
        <dbReference type="EMBL" id="BES97673.1"/>
    </source>
</evidence>
<accession>A0ABN7B0C0</accession>
<reference evidence="9 10" key="1">
    <citation type="submission" date="2023-09" db="EMBL/GenBank/DDBJ databases">
        <title>Nesidiocoris tenuis whole genome shotgun sequence.</title>
        <authorList>
            <person name="Shibata T."/>
            <person name="Shimoda M."/>
            <person name="Kobayashi T."/>
            <person name="Uehara T."/>
        </authorList>
    </citation>
    <scope>NUCLEOTIDE SEQUENCE [LARGE SCALE GENOMIC DNA]</scope>
    <source>
        <strain evidence="9 10">Japan</strain>
    </source>
</reference>
<dbReference type="SUPFAM" id="SSF55486">
    <property type="entry name" value="Metalloproteases ('zincins'), catalytic domain"/>
    <property type="match status" value="1"/>
</dbReference>
<evidence type="ECO:0000256" key="6">
    <source>
        <dbReference type="PROSITE-ProRule" id="PRU01211"/>
    </source>
</evidence>
<evidence type="ECO:0000256" key="4">
    <source>
        <dbReference type="ARBA" id="ARBA00022833"/>
    </source>
</evidence>
<evidence type="ECO:0000256" key="5">
    <source>
        <dbReference type="ARBA" id="ARBA00023049"/>
    </source>
</evidence>
<gene>
    <name evidence="9" type="ORF">NTJ_10487</name>
</gene>
<dbReference type="InterPro" id="IPR024079">
    <property type="entry name" value="MetalloPept_cat_dom_sf"/>
</dbReference>
<dbReference type="InterPro" id="IPR001506">
    <property type="entry name" value="Peptidase_M12A"/>
</dbReference>
<keyword evidence="2 6" id="KW-0479">Metal-binding</keyword>
<evidence type="ECO:0000256" key="3">
    <source>
        <dbReference type="ARBA" id="ARBA00022801"/>
    </source>
</evidence>
<dbReference type="Gene3D" id="3.40.390.10">
    <property type="entry name" value="Collagenase (Catalytic Domain)"/>
    <property type="match status" value="1"/>
</dbReference>
<keyword evidence="3 6" id="KW-0378">Hydrolase</keyword>
<dbReference type="CDD" id="cd04280">
    <property type="entry name" value="ZnMc_astacin_like"/>
    <property type="match status" value="1"/>
</dbReference>
<evidence type="ECO:0000313" key="10">
    <source>
        <dbReference type="Proteomes" id="UP001307889"/>
    </source>
</evidence>
<feature type="active site" evidence="6">
    <location>
        <position position="213"/>
    </location>
</feature>
<dbReference type="InterPro" id="IPR006026">
    <property type="entry name" value="Peptidase_Metallo"/>
</dbReference>
<feature type="binding site" evidence="6">
    <location>
        <position position="222"/>
    </location>
    <ligand>
        <name>Zn(2+)</name>
        <dbReference type="ChEBI" id="CHEBI:29105"/>
        <note>catalytic</note>
    </ligand>
</feature>
<evidence type="ECO:0000259" key="8">
    <source>
        <dbReference type="PROSITE" id="PS51864"/>
    </source>
</evidence>
<keyword evidence="4 6" id="KW-0862">Zinc</keyword>
<comment type="caution">
    <text evidence="6">Lacks conserved residue(s) required for the propagation of feature annotation.</text>
</comment>
<dbReference type="PANTHER" id="PTHR10127">
    <property type="entry name" value="DISCOIDIN, CUB, EGF, LAMININ , AND ZINC METALLOPROTEASE DOMAIN CONTAINING"/>
    <property type="match status" value="1"/>
</dbReference>
<evidence type="ECO:0000256" key="7">
    <source>
        <dbReference type="RuleBase" id="RU361183"/>
    </source>
</evidence>
<feature type="domain" description="Peptidase M12A" evidence="8">
    <location>
        <begin position="120"/>
        <end position="314"/>
    </location>
</feature>
<keyword evidence="10" id="KW-1185">Reference proteome</keyword>
<dbReference type="SMART" id="SM00235">
    <property type="entry name" value="ZnMc"/>
    <property type="match status" value="1"/>
</dbReference>
<name>A0ABN7B0C0_9HEMI</name>
<proteinExistence type="predicted"/>
<dbReference type="PANTHER" id="PTHR10127:SF780">
    <property type="entry name" value="METALLOENDOPEPTIDASE"/>
    <property type="match status" value="1"/>
</dbReference>
<dbReference type="PROSITE" id="PS51864">
    <property type="entry name" value="ASTACIN"/>
    <property type="match status" value="1"/>
</dbReference>
<evidence type="ECO:0000256" key="2">
    <source>
        <dbReference type="ARBA" id="ARBA00022723"/>
    </source>
</evidence>
<protein>
    <recommendedName>
        <fullName evidence="7">Metalloendopeptidase</fullName>
        <ecNumber evidence="7">3.4.24.-</ecNumber>
    </recommendedName>
</protein>
<feature type="binding site" evidence="6">
    <location>
        <position position="216"/>
    </location>
    <ligand>
        <name>Zn(2+)</name>
        <dbReference type="ChEBI" id="CHEBI:29105"/>
        <note>catalytic</note>
    </ligand>
</feature>
<evidence type="ECO:0000256" key="1">
    <source>
        <dbReference type="ARBA" id="ARBA00022670"/>
    </source>
</evidence>
<sequence>MLVQGGEAKWLSTAAAAASLLNTMITFARFPLPILRLLCVLSLLAVHANSRIMHGRKAVPPPPRHHGTQKMMALYMNNAVLGIMKDFDDWSPDHKQNIWELSGLEEGDIMTDSAEDASRNAVRDGSAKWPGGVIPYHISDEFDDEEQQVIKGAMEEFHENSCIKFRPYEEGDTSWVAIKNDSPGCWSYVGRRGGGQVVNLGNRCVQHGVAAHELLHALGFHHQQSTHNRDKYVRINWKNIRRGTERNFKRYPSSRVTDYNVPYDYESVMHYSSHAFSKNGKPTITPKEEGAFIGQRSRMSDRDLQKLRIMYGCDSGTGGGGGGGITTENPDYDSFWGFHYR</sequence>
<dbReference type="InterPro" id="IPR034035">
    <property type="entry name" value="Astacin-like_dom"/>
</dbReference>